<sequence length="273" mass="31442">MAPSIDRYLLQRNHVASARLNFQNYVWKDALGYNIHPDLPVRNEQDYKIADVGAGTGIWLIDVNRQFPLVHLDGFDISVDQFPAKEWLPDNITLRTLDVFAPISEDLKGKYDLVHVRLFLAVVQNYDPTPILRNLMDMLKPGGYLQWDEYDLSTMELMTSKPGISTNMMRNVMEHFRFKLDFGWVSTLPTSFQKQGLDCISNYLYSPSNYIQIMLTQIHLMVAEEVSFVKMDNSDPETGGPARRREIQKASQEAKDGAIWHFSLQVTVGHKRE</sequence>
<reference evidence="2" key="1">
    <citation type="submission" date="2023-03" db="EMBL/GenBank/DDBJ databases">
        <title>Complete genome of Cladonia borealis.</title>
        <authorList>
            <person name="Park H."/>
        </authorList>
    </citation>
    <scope>NUCLEOTIDE SEQUENCE</scope>
    <source>
        <strain evidence="2">ANT050790</strain>
    </source>
</reference>
<protein>
    <recommendedName>
        <fullName evidence="4">Methyltransferase</fullName>
    </recommendedName>
</protein>
<keyword evidence="3" id="KW-1185">Reference proteome</keyword>
<dbReference type="PANTHER" id="PTHR43591">
    <property type="entry name" value="METHYLTRANSFERASE"/>
    <property type="match status" value="1"/>
</dbReference>
<dbReference type="EMBL" id="JAFEKC020000024">
    <property type="protein sequence ID" value="KAK0507249.1"/>
    <property type="molecule type" value="Genomic_DNA"/>
</dbReference>
<accession>A0AA39QRT0</accession>
<dbReference type="InterPro" id="IPR029063">
    <property type="entry name" value="SAM-dependent_MTases_sf"/>
</dbReference>
<comment type="caution">
    <text evidence="2">The sequence shown here is derived from an EMBL/GenBank/DDBJ whole genome shotgun (WGS) entry which is preliminary data.</text>
</comment>
<dbReference type="Pfam" id="PF13489">
    <property type="entry name" value="Methyltransf_23"/>
    <property type="match status" value="1"/>
</dbReference>
<dbReference type="CDD" id="cd02440">
    <property type="entry name" value="AdoMet_MTases"/>
    <property type="match status" value="1"/>
</dbReference>
<dbReference type="AlphaFoldDB" id="A0AA39QRT0"/>
<name>A0AA39QRT0_9LECA</name>
<feature type="region of interest" description="Disordered" evidence="1">
    <location>
        <begin position="232"/>
        <end position="254"/>
    </location>
</feature>
<dbReference type="Gene3D" id="3.40.50.150">
    <property type="entry name" value="Vaccinia Virus protein VP39"/>
    <property type="match status" value="1"/>
</dbReference>
<organism evidence="2 3">
    <name type="scientific">Cladonia borealis</name>
    <dbReference type="NCBI Taxonomy" id="184061"/>
    <lineage>
        <taxon>Eukaryota</taxon>
        <taxon>Fungi</taxon>
        <taxon>Dikarya</taxon>
        <taxon>Ascomycota</taxon>
        <taxon>Pezizomycotina</taxon>
        <taxon>Lecanoromycetes</taxon>
        <taxon>OSLEUM clade</taxon>
        <taxon>Lecanoromycetidae</taxon>
        <taxon>Lecanorales</taxon>
        <taxon>Lecanorineae</taxon>
        <taxon>Cladoniaceae</taxon>
        <taxon>Cladonia</taxon>
    </lineage>
</organism>
<evidence type="ECO:0000256" key="1">
    <source>
        <dbReference type="SAM" id="MobiDB-lite"/>
    </source>
</evidence>
<feature type="compositionally biased region" description="Basic and acidic residues" evidence="1">
    <location>
        <begin position="243"/>
        <end position="254"/>
    </location>
</feature>
<dbReference type="SUPFAM" id="SSF53335">
    <property type="entry name" value="S-adenosyl-L-methionine-dependent methyltransferases"/>
    <property type="match status" value="1"/>
</dbReference>
<dbReference type="Proteomes" id="UP001166286">
    <property type="component" value="Unassembled WGS sequence"/>
</dbReference>
<gene>
    <name evidence="2" type="ORF">JMJ35_010287</name>
</gene>
<evidence type="ECO:0008006" key="4">
    <source>
        <dbReference type="Google" id="ProtNLM"/>
    </source>
</evidence>
<dbReference type="PANTHER" id="PTHR43591:SF110">
    <property type="entry name" value="RHODANESE DOMAIN-CONTAINING PROTEIN"/>
    <property type="match status" value="1"/>
</dbReference>
<proteinExistence type="predicted"/>
<evidence type="ECO:0000313" key="2">
    <source>
        <dbReference type="EMBL" id="KAK0507249.1"/>
    </source>
</evidence>
<evidence type="ECO:0000313" key="3">
    <source>
        <dbReference type="Proteomes" id="UP001166286"/>
    </source>
</evidence>